<evidence type="ECO:0000256" key="2">
    <source>
        <dbReference type="SAM" id="Phobius"/>
    </source>
</evidence>
<gene>
    <name evidence="3" type="ORF">G3M58_92845</name>
</gene>
<comment type="caution">
    <text evidence="3">The sequence shown here is derived from an EMBL/GenBank/DDBJ whole genome shotgun (WGS) entry which is preliminary data.</text>
</comment>
<keyword evidence="2" id="KW-1133">Transmembrane helix</keyword>
<feature type="transmembrane region" description="Helical" evidence="2">
    <location>
        <begin position="70"/>
        <end position="98"/>
    </location>
</feature>
<proteinExistence type="predicted"/>
<reference evidence="3" key="1">
    <citation type="submission" date="2020-01" db="EMBL/GenBank/DDBJ databases">
        <title>Insect and environment-associated Actinomycetes.</title>
        <authorList>
            <person name="Currrie C."/>
            <person name="Chevrette M."/>
            <person name="Carlson C."/>
            <person name="Stubbendieck R."/>
            <person name="Wendt-Pienkowski E."/>
        </authorList>
    </citation>
    <scope>NUCLEOTIDE SEQUENCE</scope>
    <source>
        <strain evidence="3">SID7499</strain>
    </source>
</reference>
<organism evidence="3">
    <name type="scientific">Streptomyces sp. SID7499</name>
    <dbReference type="NCBI Taxonomy" id="2706086"/>
    <lineage>
        <taxon>Bacteria</taxon>
        <taxon>Bacillati</taxon>
        <taxon>Actinomycetota</taxon>
        <taxon>Actinomycetes</taxon>
        <taxon>Kitasatosporales</taxon>
        <taxon>Streptomycetaceae</taxon>
        <taxon>Streptomyces</taxon>
    </lineage>
</organism>
<feature type="transmembrane region" description="Helical" evidence="2">
    <location>
        <begin position="110"/>
        <end position="129"/>
    </location>
</feature>
<name>A0A6G3XZ72_9ACTN</name>
<feature type="transmembrane region" description="Helical" evidence="2">
    <location>
        <begin position="35"/>
        <end position="58"/>
    </location>
</feature>
<protein>
    <submittedName>
        <fullName evidence="3">Uncharacterized protein</fullName>
    </submittedName>
</protein>
<feature type="transmembrane region" description="Helical" evidence="2">
    <location>
        <begin position="135"/>
        <end position="152"/>
    </location>
</feature>
<dbReference type="EMBL" id="JAAGMN010010093">
    <property type="protein sequence ID" value="NEE22934.1"/>
    <property type="molecule type" value="Genomic_DNA"/>
</dbReference>
<accession>A0A6G3XZ72</accession>
<sequence>MIADGVGKPQSEAGLEPDNQGEPGRLWDTLRLVHLVHLVHLVLLCVPLAGLVLALASAVMPEEAGAWSGWIRWGISGFSLLMTGLMGGIIGGLAFGLGAPSEECWTPRGALRRLLVYAVPFLLAVPWLSGRHAPWTGALAGAAALWLLIGPVNQVARHIPGTAAD</sequence>
<feature type="region of interest" description="Disordered" evidence="1">
    <location>
        <begin position="1"/>
        <end position="20"/>
    </location>
</feature>
<keyword evidence="2" id="KW-0472">Membrane</keyword>
<keyword evidence="2" id="KW-0812">Transmembrane</keyword>
<evidence type="ECO:0000256" key="1">
    <source>
        <dbReference type="SAM" id="MobiDB-lite"/>
    </source>
</evidence>
<evidence type="ECO:0000313" key="3">
    <source>
        <dbReference type="EMBL" id="NEE22934.1"/>
    </source>
</evidence>
<dbReference type="AlphaFoldDB" id="A0A6G3XZ72"/>